<sequence>MTSQPLNLQTVGLPSISEPDAAATASPARGKAMVAALHKRLRPTYPLVHQWEFWHDRQDRKHSPAPDGGQPKDADSAYEQRLVKLLDISDVKHFWELHNNFDVKSMLKLRDSVHLFKKGVKPLWEDPRNVHGGAWTFRVPKDQAPEFWMHICLLAIGERLQEAVIDPGRTKFLDDICGVSYSVRFNSMLITVWNRDGDHEAGKQRILETVLREVPEHLIPKRSDLYYYKKHSSHAGFTAPVAKDVAAQDKVDEQVSKEAVPAITEPEATEQQMA</sequence>
<keyword evidence="4 5" id="KW-0648">Protein biosynthesis</keyword>
<evidence type="ECO:0008006" key="8">
    <source>
        <dbReference type="Google" id="ProtNLM"/>
    </source>
</evidence>
<dbReference type="STRING" id="253628.A0A0D1XCG1"/>
<keyword evidence="7" id="KW-1185">Reference proteome</keyword>
<dbReference type="EMBL" id="KN847568">
    <property type="protein sequence ID" value="KIV99985.1"/>
    <property type="molecule type" value="Genomic_DNA"/>
</dbReference>
<dbReference type="GO" id="GO:0000340">
    <property type="term" value="F:RNA 7-methylguanosine cap binding"/>
    <property type="evidence" value="ECO:0007669"/>
    <property type="project" value="TreeGrafter"/>
</dbReference>
<keyword evidence="3 5" id="KW-0694">RNA-binding</keyword>
<organism evidence="6 7">
    <name type="scientific">Verruconis gallopava</name>
    <dbReference type="NCBI Taxonomy" id="253628"/>
    <lineage>
        <taxon>Eukaryota</taxon>
        <taxon>Fungi</taxon>
        <taxon>Dikarya</taxon>
        <taxon>Ascomycota</taxon>
        <taxon>Pezizomycotina</taxon>
        <taxon>Dothideomycetes</taxon>
        <taxon>Pleosporomycetidae</taxon>
        <taxon>Venturiales</taxon>
        <taxon>Sympoventuriaceae</taxon>
        <taxon>Verruconis</taxon>
    </lineage>
</organism>
<protein>
    <recommendedName>
        <fullName evidence="8">Translation initiation factor eIF4e</fullName>
    </recommendedName>
</protein>
<evidence type="ECO:0000313" key="6">
    <source>
        <dbReference type="EMBL" id="KIV99985.1"/>
    </source>
</evidence>
<gene>
    <name evidence="6" type="ORF">PV09_08343</name>
</gene>
<dbReference type="OrthoDB" id="17977at2759"/>
<evidence type="ECO:0000256" key="1">
    <source>
        <dbReference type="ARBA" id="ARBA00022540"/>
    </source>
</evidence>
<dbReference type="Gene3D" id="3.30.760.10">
    <property type="entry name" value="RNA Cap, Translation Initiation Factor Eif4e"/>
    <property type="match status" value="1"/>
</dbReference>
<dbReference type="Proteomes" id="UP000053259">
    <property type="component" value="Unassembled WGS sequence"/>
</dbReference>
<dbReference type="HOGENOM" id="CLU_043552_5_0_1"/>
<dbReference type="InParanoid" id="A0A0D1XCG1"/>
<reference evidence="6 7" key="1">
    <citation type="submission" date="2015-01" db="EMBL/GenBank/DDBJ databases">
        <title>The Genome Sequence of Ochroconis gallopava CBS43764.</title>
        <authorList>
            <consortium name="The Broad Institute Genomics Platform"/>
            <person name="Cuomo C."/>
            <person name="de Hoog S."/>
            <person name="Gorbushina A."/>
            <person name="Stielow B."/>
            <person name="Teixiera M."/>
            <person name="Abouelleil A."/>
            <person name="Chapman S.B."/>
            <person name="Priest M."/>
            <person name="Young S.K."/>
            <person name="Wortman J."/>
            <person name="Nusbaum C."/>
            <person name="Birren B."/>
        </authorList>
    </citation>
    <scope>NUCLEOTIDE SEQUENCE [LARGE SCALE GENOMIC DNA]</scope>
    <source>
        <strain evidence="6 7">CBS 43764</strain>
    </source>
</reference>
<keyword evidence="2" id="KW-0810">Translation regulation</keyword>
<evidence type="ECO:0000313" key="7">
    <source>
        <dbReference type="Proteomes" id="UP000053259"/>
    </source>
</evidence>
<proteinExistence type="inferred from homology"/>
<dbReference type="GO" id="GO:0016281">
    <property type="term" value="C:eukaryotic translation initiation factor 4F complex"/>
    <property type="evidence" value="ECO:0007669"/>
    <property type="project" value="TreeGrafter"/>
</dbReference>
<evidence type="ECO:0000256" key="5">
    <source>
        <dbReference type="RuleBase" id="RU004374"/>
    </source>
</evidence>
<comment type="similarity">
    <text evidence="5">Belongs to the eukaryotic initiation factor 4E family.</text>
</comment>
<evidence type="ECO:0000256" key="4">
    <source>
        <dbReference type="ARBA" id="ARBA00022917"/>
    </source>
</evidence>
<dbReference type="InterPro" id="IPR001040">
    <property type="entry name" value="TIF_eIF_4E"/>
</dbReference>
<dbReference type="GO" id="GO:0003743">
    <property type="term" value="F:translation initiation factor activity"/>
    <property type="evidence" value="ECO:0007669"/>
    <property type="project" value="UniProtKB-KW"/>
</dbReference>
<dbReference type="GO" id="GO:0006417">
    <property type="term" value="P:regulation of translation"/>
    <property type="evidence" value="ECO:0007669"/>
    <property type="project" value="UniProtKB-KW"/>
</dbReference>
<dbReference type="RefSeq" id="XP_016209855.1">
    <property type="nucleotide sequence ID" value="XM_016362220.1"/>
</dbReference>
<accession>A0A0D1XCG1</accession>
<dbReference type="PANTHER" id="PTHR11960">
    <property type="entry name" value="EUKARYOTIC TRANSLATION INITIATION FACTOR 4E RELATED"/>
    <property type="match status" value="1"/>
</dbReference>
<keyword evidence="1 5" id="KW-0396">Initiation factor</keyword>
<dbReference type="AlphaFoldDB" id="A0A0D1XCG1"/>
<dbReference type="Pfam" id="PF01652">
    <property type="entry name" value="IF4E"/>
    <property type="match status" value="1"/>
</dbReference>
<evidence type="ECO:0000256" key="2">
    <source>
        <dbReference type="ARBA" id="ARBA00022845"/>
    </source>
</evidence>
<dbReference type="PANTHER" id="PTHR11960:SF66">
    <property type="entry name" value="EUKARYOTIC TRANSLATION INITIATION FACTOR 4E TYPE 3"/>
    <property type="match status" value="1"/>
</dbReference>
<dbReference type="InterPro" id="IPR023398">
    <property type="entry name" value="TIF_eIF4e-like"/>
</dbReference>
<evidence type="ECO:0000256" key="3">
    <source>
        <dbReference type="ARBA" id="ARBA00022884"/>
    </source>
</evidence>
<dbReference type="VEuPathDB" id="FungiDB:PV09_08343"/>
<name>A0A0D1XCG1_9PEZI</name>
<dbReference type="GeneID" id="27316316"/>
<dbReference type="SUPFAM" id="SSF55418">
    <property type="entry name" value="eIF4e-like"/>
    <property type="match status" value="1"/>
</dbReference>